<dbReference type="Proteomes" id="UP000092993">
    <property type="component" value="Unassembled WGS sequence"/>
</dbReference>
<evidence type="ECO:0000313" key="1">
    <source>
        <dbReference type="EMBL" id="OBZ68087.1"/>
    </source>
</evidence>
<reference evidence="1 2" key="1">
    <citation type="submission" date="2016-03" db="EMBL/GenBank/DDBJ databases">
        <title>Whole genome sequencing of Grifola frondosa 9006-11.</title>
        <authorList>
            <person name="Min B."/>
            <person name="Park H."/>
            <person name="Kim J.-G."/>
            <person name="Cho H."/>
            <person name="Oh Y.-L."/>
            <person name="Kong W.-S."/>
            <person name="Choi I.-G."/>
        </authorList>
    </citation>
    <scope>NUCLEOTIDE SEQUENCE [LARGE SCALE GENOMIC DNA]</scope>
    <source>
        <strain evidence="1 2">9006-11</strain>
    </source>
</reference>
<organism evidence="1 2">
    <name type="scientific">Grifola frondosa</name>
    <name type="common">Maitake</name>
    <name type="synonym">Polyporus frondosus</name>
    <dbReference type="NCBI Taxonomy" id="5627"/>
    <lineage>
        <taxon>Eukaryota</taxon>
        <taxon>Fungi</taxon>
        <taxon>Dikarya</taxon>
        <taxon>Basidiomycota</taxon>
        <taxon>Agaricomycotina</taxon>
        <taxon>Agaricomycetes</taxon>
        <taxon>Polyporales</taxon>
        <taxon>Grifolaceae</taxon>
        <taxon>Grifola</taxon>
    </lineage>
</organism>
<keyword evidence="2" id="KW-1185">Reference proteome</keyword>
<sequence>MNDATVDDRYNSISILQMEARTQHLIEVLAELPQMTTDICRHVSQRKVDLAVSALRSSASNRATNSTIPRLLNCGEIICGAVSQGTGSVCSFAPALHRGS</sequence>
<proteinExistence type="predicted"/>
<name>A0A1C7LVI2_GRIFR</name>
<comment type="caution">
    <text evidence="1">The sequence shown here is derived from an EMBL/GenBank/DDBJ whole genome shotgun (WGS) entry which is preliminary data.</text>
</comment>
<protein>
    <submittedName>
        <fullName evidence="1">Uncharacterized protein</fullName>
    </submittedName>
</protein>
<evidence type="ECO:0000313" key="2">
    <source>
        <dbReference type="Proteomes" id="UP000092993"/>
    </source>
</evidence>
<dbReference type="AlphaFoldDB" id="A0A1C7LVI2"/>
<dbReference type="EMBL" id="LUGG01000022">
    <property type="protein sequence ID" value="OBZ68087.1"/>
    <property type="molecule type" value="Genomic_DNA"/>
</dbReference>
<accession>A0A1C7LVI2</accession>
<gene>
    <name evidence="1" type="ORF">A0H81_11965</name>
</gene>